<dbReference type="GO" id="GO:0016740">
    <property type="term" value="F:transferase activity"/>
    <property type="evidence" value="ECO:0007669"/>
    <property type="project" value="UniProtKB-KW"/>
</dbReference>
<keyword evidence="1 3" id="KW-0808">Transferase</keyword>
<dbReference type="SUPFAM" id="SSF52540">
    <property type="entry name" value="P-loop containing nucleoside triphosphate hydrolases"/>
    <property type="match status" value="1"/>
</dbReference>
<accession>A0ABV4BDV2</accession>
<dbReference type="PANTHER" id="PTHR12788">
    <property type="entry name" value="PROTEIN-TYROSINE SULFOTRANSFERASE 2"/>
    <property type="match status" value="1"/>
</dbReference>
<protein>
    <submittedName>
        <fullName evidence="3">Sulfotransferase</fullName>
        <ecNumber evidence="3">2.8.2.-</ecNumber>
    </submittedName>
</protein>
<dbReference type="EMBL" id="JBDKXB010000011">
    <property type="protein sequence ID" value="MEY6432693.1"/>
    <property type="molecule type" value="Genomic_DNA"/>
</dbReference>
<dbReference type="Proteomes" id="UP001564408">
    <property type="component" value="Unassembled WGS sequence"/>
</dbReference>
<evidence type="ECO:0000256" key="1">
    <source>
        <dbReference type="ARBA" id="ARBA00022679"/>
    </source>
</evidence>
<dbReference type="RefSeq" id="WP_369667080.1">
    <property type="nucleotide sequence ID" value="NZ_JBDKXB010000011.1"/>
</dbReference>
<dbReference type="PANTHER" id="PTHR12788:SF10">
    <property type="entry name" value="PROTEIN-TYROSINE SULFOTRANSFERASE"/>
    <property type="match status" value="1"/>
</dbReference>
<evidence type="ECO:0000256" key="2">
    <source>
        <dbReference type="SAM" id="MobiDB-lite"/>
    </source>
</evidence>
<evidence type="ECO:0000313" key="4">
    <source>
        <dbReference type="Proteomes" id="UP001564408"/>
    </source>
</evidence>
<gene>
    <name evidence="3" type="ORF">ABC977_09780</name>
</gene>
<dbReference type="Pfam" id="PF13469">
    <property type="entry name" value="Sulfotransfer_3"/>
    <property type="match status" value="1"/>
</dbReference>
<reference evidence="3 4" key="1">
    <citation type="submission" date="2024-05" db="EMBL/GenBank/DDBJ databases">
        <title>Genome Sequence and Characterization of the New Strain Purple Sulfur Bacterium of Genus Thioalkalicoccus.</title>
        <authorList>
            <person name="Bryantseva I.A."/>
            <person name="Kyndt J.A."/>
            <person name="Imhoff J.F."/>
        </authorList>
    </citation>
    <scope>NUCLEOTIDE SEQUENCE [LARGE SCALE GENOMIC DNA]</scope>
    <source>
        <strain evidence="3 4">Um2</strain>
    </source>
</reference>
<organism evidence="3 4">
    <name type="scientific">Thioalkalicoccus limnaeus</name>
    <dbReference type="NCBI Taxonomy" id="120681"/>
    <lineage>
        <taxon>Bacteria</taxon>
        <taxon>Pseudomonadati</taxon>
        <taxon>Pseudomonadota</taxon>
        <taxon>Gammaproteobacteria</taxon>
        <taxon>Chromatiales</taxon>
        <taxon>Chromatiaceae</taxon>
        <taxon>Thioalkalicoccus</taxon>
    </lineage>
</organism>
<comment type="caution">
    <text evidence="3">The sequence shown here is derived from an EMBL/GenBank/DDBJ whole genome shotgun (WGS) entry which is preliminary data.</text>
</comment>
<dbReference type="EC" id="2.8.2.-" evidence="3"/>
<sequence>MRLERPLILIGAGRSGSTLAMRLLDAHSALDFKGETSFLALRLWNEIWYDRFWLNWPRQHALGPRSAADPLPPLRPDELARERARVGRLVAGCFTELLGVDRIGHRVWGFKELWSGLPQYDHDWRAYDAIFPEASWLHLVRHPFDFARSCARWNGTLLTQAYLEDRLRNWHQMLECHRLRRSTGRYHEVRFEDLVARPRECLMPVLADLDLEWEEAMADALNARTMASSADRDDNEQRLSKRDAEALIARVPGLGAAMASLGYRPPRRTGLAVRSRPEVQIDLRDPEREHPSGGNG</sequence>
<feature type="compositionally biased region" description="Basic and acidic residues" evidence="2">
    <location>
        <begin position="275"/>
        <end position="296"/>
    </location>
</feature>
<feature type="region of interest" description="Disordered" evidence="2">
    <location>
        <begin position="259"/>
        <end position="296"/>
    </location>
</feature>
<dbReference type="InterPro" id="IPR027417">
    <property type="entry name" value="P-loop_NTPase"/>
</dbReference>
<dbReference type="Gene3D" id="3.40.50.300">
    <property type="entry name" value="P-loop containing nucleotide triphosphate hydrolases"/>
    <property type="match status" value="1"/>
</dbReference>
<evidence type="ECO:0000313" key="3">
    <source>
        <dbReference type="EMBL" id="MEY6432693.1"/>
    </source>
</evidence>
<keyword evidence="4" id="KW-1185">Reference proteome</keyword>
<name>A0ABV4BDV2_9GAMM</name>
<dbReference type="InterPro" id="IPR026634">
    <property type="entry name" value="TPST-like"/>
</dbReference>
<proteinExistence type="predicted"/>